<dbReference type="Pfam" id="PF13561">
    <property type="entry name" value="adh_short_C2"/>
    <property type="match status" value="1"/>
</dbReference>
<evidence type="ECO:0000259" key="5">
    <source>
        <dbReference type="SMART" id="SM00822"/>
    </source>
</evidence>
<evidence type="ECO:0000256" key="2">
    <source>
        <dbReference type="ARBA" id="ARBA00022797"/>
    </source>
</evidence>
<name>A0A6J6X7F1_9ZZZZ</name>
<dbReference type="GO" id="GO:0016491">
    <property type="term" value="F:oxidoreductase activity"/>
    <property type="evidence" value="ECO:0007669"/>
    <property type="project" value="UniProtKB-KW"/>
</dbReference>
<feature type="domain" description="Ketoreductase" evidence="5">
    <location>
        <begin position="41"/>
        <end position="232"/>
    </location>
</feature>
<dbReference type="PANTHER" id="PTHR43943">
    <property type="entry name" value="DEHYDROGENASE/REDUCTASE (SDR FAMILY) MEMBER 4"/>
    <property type="match status" value="1"/>
</dbReference>
<dbReference type="PROSITE" id="PS00061">
    <property type="entry name" value="ADH_SHORT"/>
    <property type="match status" value="1"/>
</dbReference>
<protein>
    <submittedName>
        <fullName evidence="6">Unannotated protein</fullName>
    </submittedName>
</protein>
<proteinExistence type="inferred from homology"/>
<accession>A0A6J6X7F1</accession>
<keyword evidence="3" id="KW-0560">Oxidoreductase</keyword>
<keyword evidence="2" id="KW-0058">Aromatic hydrocarbons catabolism</keyword>
<dbReference type="AlphaFoldDB" id="A0A6J6X7F1"/>
<dbReference type="InterPro" id="IPR002347">
    <property type="entry name" value="SDR_fam"/>
</dbReference>
<dbReference type="PRINTS" id="PR00081">
    <property type="entry name" value="GDHRDH"/>
</dbReference>
<evidence type="ECO:0000256" key="3">
    <source>
        <dbReference type="ARBA" id="ARBA00023002"/>
    </source>
</evidence>
<evidence type="ECO:0000313" key="6">
    <source>
        <dbReference type="EMBL" id="CAB4793161.1"/>
    </source>
</evidence>
<gene>
    <name evidence="6" type="ORF">UFOPK2992_00579</name>
</gene>
<dbReference type="SUPFAM" id="SSF51735">
    <property type="entry name" value="NAD(P)-binding Rossmann-fold domains"/>
    <property type="match status" value="1"/>
</dbReference>
<evidence type="ECO:0000256" key="4">
    <source>
        <dbReference type="ARBA" id="ARBA00023027"/>
    </source>
</evidence>
<dbReference type="InterPro" id="IPR036291">
    <property type="entry name" value="NAD(P)-bd_dom_sf"/>
</dbReference>
<dbReference type="InterPro" id="IPR057326">
    <property type="entry name" value="KR_dom"/>
</dbReference>
<evidence type="ECO:0000256" key="1">
    <source>
        <dbReference type="ARBA" id="ARBA00006484"/>
    </source>
</evidence>
<sequence>MRRIGVDFSTDLFRITSRRGRKLPSVSMNNQSTLSGGLQGYSILITGGGTGIGRACAERLAADGAAVTICGRTEATLASAAAVVAAAAAASGHGGSAHYVAGDVTNEDDVQRIVAAALVPTGALNGCIANAGGAAGLGPYHLQDTAQFISTLHLNVLGTMLSLKHTVPHMVAAGGGSFIGMSSIAGYVTHPHFGAYTVSKAAIEQMMRNAADEYGAVNVRCNSIRPGFIATELMDAIPRDSEVYRSYTDNTPMGDVGQPEDVASLARFLIGPDARWITGVSIAVDGGMGLRRGPDYSPFLEPFLGADVMLAKKPFEP</sequence>
<dbReference type="Gene3D" id="3.40.50.720">
    <property type="entry name" value="NAD(P)-binding Rossmann-like Domain"/>
    <property type="match status" value="1"/>
</dbReference>
<comment type="similarity">
    <text evidence="1">Belongs to the short-chain dehydrogenases/reductases (SDR) family.</text>
</comment>
<dbReference type="FunFam" id="3.40.50.720:FF:000084">
    <property type="entry name" value="Short-chain dehydrogenase reductase"/>
    <property type="match status" value="1"/>
</dbReference>
<dbReference type="CDD" id="cd05233">
    <property type="entry name" value="SDR_c"/>
    <property type="match status" value="1"/>
</dbReference>
<dbReference type="PANTHER" id="PTHR43943:SF17">
    <property type="entry name" value="3-PHENYLPROPIONATE-DIHYDRODIOL_CINNAMIC ACID-DIHYDRODIOL DEHYDROGENASE"/>
    <property type="match status" value="1"/>
</dbReference>
<reference evidence="6" key="1">
    <citation type="submission" date="2020-05" db="EMBL/GenBank/DDBJ databases">
        <authorList>
            <person name="Chiriac C."/>
            <person name="Salcher M."/>
            <person name="Ghai R."/>
            <person name="Kavagutti S V."/>
        </authorList>
    </citation>
    <scope>NUCLEOTIDE SEQUENCE</scope>
</reference>
<dbReference type="EMBL" id="CAFAAI010000078">
    <property type="protein sequence ID" value="CAB4793161.1"/>
    <property type="molecule type" value="Genomic_DNA"/>
</dbReference>
<organism evidence="6">
    <name type="scientific">freshwater metagenome</name>
    <dbReference type="NCBI Taxonomy" id="449393"/>
    <lineage>
        <taxon>unclassified sequences</taxon>
        <taxon>metagenomes</taxon>
        <taxon>ecological metagenomes</taxon>
    </lineage>
</organism>
<dbReference type="InterPro" id="IPR020904">
    <property type="entry name" value="Sc_DH/Rdtase_CS"/>
</dbReference>
<keyword evidence="4" id="KW-0520">NAD</keyword>
<dbReference type="SMART" id="SM00822">
    <property type="entry name" value="PKS_KR"/>
    <property type="match status" value="1"/>
</dbReference>